<keyword evidence="8" id="KW-1185">Reference proteome</keyword>
<keyword evidence="3" id="KW-0256">Endoplasmic reticulum</keyword>
<keyword evidence="2 6" id="KW-0812">Transmembrane</keyword>
<evidence type="ECO:0000256" key="6">
    <source>
        <dbReference type="SAM" id="Phobius"/>
    </source>
</evidence>
<evidence type="ECO:0000256" key="4">
    <source>
        <dbReference type="ARBA" id="ARBA00022989"/>
    </source>
</evidence>
<dbReference type="Proteomes" id="UP001159427">
    <property type="component" value="Unassembled WGS sequence"/>
</dbReference>
<sequence>VPRHVTIHDVFIGKTWNMAVEVLLTKHIQDAILEAIRRNSVPQDLEKQLSKYTKYCKETKELDKRKEKVAIPFKLVKQLWECLRENTDQDSKLYLHELLAGSEVYVEPLKLPEKSPELIARLKKLKAEQERAEYDRMVANVDRKWHQSNGMQLGQEVRSVSKQLASIINFLLSIMATFAFGFIASQYAFPSIAMRVIIGIVLAFIVAIAELYFMARVEI</sequence>
<evidence type="ECO:0000256" key="2">
    <source>
        <dbReference type="ARBA" id="ARBA00022692"/>
    </source>
</evidence>
<organism evidence="7 8">
    <name type="scientific">Porites evermanni</name>
    <dbReference type="NCBI Taxonomy" id="104178"/>
    <lineage>
        <taxon>Eukaryota</taxon>
        <taxon>Metazoa</taxon>
        <taxon>Cnidaria</taxon>
        <taxon>Anthozoa</taxon>
        <taxon>Hexacorallia</taxon>
        <taxon>Scleractinia</taxon>
        <taxon>Fungiina</taxon>
        <taxon>Poritidae</taxon>
        <taxon>Porites</taxon>
    </lineage>
</organism>
<evidence type="ECO:0000313" key="8">
    <source>
        <dbReference type="Proteomes" id="UP001159427"/>
    </source>
</evidence>
<comment type="caution">
    <text evidence="7">The sequence shown here is derived from an EMBL/GenBank/DDBJ whole genome shotgun (WGS) entry which is preliminary data.</text>
</comment>
<dbReference type="PANTHER" id="PTHR31394:SF1">
    <property type="entry name" value="TRANSMEMBRANE PROTEIN 199"/>
    <property type="match status" value="1"/>
</dbReference>
<evidence type="ECO:0008006" key="9">
    <source>
        <dbReference type="Google" id="ProtNLM"/>
    </source>
</evidence>
<feature type="non-terminal residue" evidence="7">
    <location>
        <position position="1"/>
    </location>
</feature>
<name>A0ABN8PSA4_9CNID</name>
<evidence type="ECO:0000256" key="3">
    <source>
        <dbReference type="ARBA" id="ARBA00022824"/>
    </source>
</evidence>
<protein>
    <recommendedName>
        <fullName evidence="9">Transmembrane protein 199</fullName>
    </recommendedName>
</protein>
<dbReference type="PANTHER" id="PTHR31394">
    <property type="entry name" value="TRANSMEMBRANE PROTEIN 199"/>
    <property type="match status" value="1"/>
</dbReference>
<evidence type="ECO:0000256" key="1">
    <source>
        <dbReference type="ARBA" id="ARBA00004477"/>
    </source>
</evidence>
<dbReference type="EMBL" id="CALNXI010000967">
    <property type="protein sequence ID" value="CAH3149224.1"/>
    <property type="molecule type" value="Genomic_DNA"/>
</dbReference>
<keyword evidence="5 6" id="KW-0472">Membrane</keyword>
<keyword evidence="4 6" id="KW-1133">Transmembrane helix</keyword>
<evidence type="ECO:0000256" key="5">
    <source>
        <dbReference type="ARBA" id="ARBA00023136"/>
    </source>
</evidence>
<proteinExistence type="predicted"/>
<accession>A0ABN8PSA4</accession>
<comment type="subcellular location">
    <subcellularLocation>
        <location evidence="1">Endoplasmic reticulum membrane</location>
        <topology evidence="1">Multi-pass membrane protein</topology>
    </subcellularLocation>
</comment>
<evidence type="ECO:0000313" key="7">
    <source>
        <dbReference type="EMBL" id="CAH3149224.1"/>
    </source>
</evidence>
<gene>
    <name evidence="7" type="ORF">PEVE_00044841</name>
</gene>
<reference evidence="7 8" key="1">
    <citation type="submission" date="2022-05" db="EMBL/GenBank/DDBJ databases">
        <authorList>
            <consortium name="Genoscope - CEA"/>
            <person name="William W."/>
        </authorList>
    </citation>
    <scope>NUCLEOTIDE SEQUENCE [LARGE SCALE GENOMIC DNA]</scope>
</reference>
<feature type="transmembrane region" description="Helical" evidence="6">
    <location>
        <begin position="192"/>
        <end position="213"/>
    </location>
</feature>
<dbReference type="InterPro" id="IPR021013">
    <property type="entry name" value="ATPase_Vma12"/>
</dbReference>
<dbReference type="Pfam" id="PF11712">
    <property type="entry name" value="Vma12"/>
    <property type="match status" value="1"/>
</dbReference>
<feature type="transmembrane region" description="Helical" evidence="6">
    <location>
        <begin position="167"/>
        <end position="186"/>
    </location>
</feature>